<organism evidence="1">
    <name type="scientific">Anguilla anguilla</name>
    <name type="common">European freshwater eel</name>
    <name type="synonym">Muraena anguilla</name>
    <dbReference type="NCBI Taxonomy" id="7936"/>
    <lineage>
        <taxon>Eukaryota</taxon>
        <taxon>Metazoa</taxon>
        <taxon>Chordata</taxon>
        <taxon>Craniata</taxon>
        <taxon>Vertebrata</taxon>
        <taxon>Euteleostomi</taxon>
        <taxon>Actinopterygii</taxon>
        <taxon>Neopterygii</taxon>
        <taxon>Teleostei</taxon>
        <taxon>Anguilliformes</taxon>
        <taxon>Anguillidae</taxon>
        <taxon>Anguilla</taxon>
    </lineage>
</organism>
<proteinExistence type="predicted"/>
<dbReference type="EMBL" id="GBXM01061991">
    <property type="protein sequence ID" value="JAH46586.1"/>
    <property type="molecule type" value="Transcribed_RNA"/>
</dbReference>
<accession>A0A0E9SZ36</accession>
<dbReference type="AlphaFoldDB" id="A0A0E9SZ36"/>
<name>A0A0E9SZ36_ANGAN</name>
<reference evidence="1" key="2">
    <citation type="journal article" date="2015" name="Fish Shellfish Immunol.">
        <title>Early steps in the European eel (Anguilla anguilla)-Vibrio vulnificus interaction in the gills: Role of the RtxA13 toxin.</title>
        <authorList>
            <person name="Callol A."/>
            <person name="Pajuelo D."/>
            <person name="Ebbesson L."/>
            <person name="Teles M."/>
            <person name="MacKenzie S."/>
            <person name="Amaro C."/>
        </authorList>
    </citation>
    <scope>NUCLEOTIDE SEQUENCE</scope>
</reference>
<evidence type="ECO:0000313" key="1">
    <source>
        <dbReference type="EMBL" id="JAH46586.1"/>
    </source>
</evidence>
<reference evidence="1" key="1">
    <citation type="submission" date="2014-11" db="EMBL/GenBank/DDBJ databases">
        <authorList>
            <person name="Amaro Gonzalez C."/>
        </authorList>
    </citation>
    <scope>NUCLEOTIDE SEQUENCE</scope>
</reference>
<sequence>MLPSQQFCSLMQVGLWVVLSVQGVPISTSFVFVTFSCRLSFLHHCVKQEMECL</sequence>
<protein>
    <submittedName>
        <fullName evidence="1">Uncharacterized protein</fullName>
    </submittedName>
</protein>